<accession>A0A5A9XFW5</accession>
<proteinExistence type="predicted"/>
<evidence type="ECO:0000313" key="1">
    <source>
        <dbReference type="EMBL" id="KAA0892102.1"/>
    </source>
</evidence>
<dbReference type="Proteomes" id="UP000324298">
    <property type="component" value="Unassembled WGS sequence"/>
</dbReference>
<comment type="caution">
    <text evidence="1">The sequence shown here is derived from an EMBL/GenBank/DDBJ whole genome shotgun (WGS) entry which is preliminary data.</text>
</comment>
<organism evidence="1 2">
    <name type="scientific">Oryzomonas rubra</name>
    <dbReference type="NCBI Taxonomy" id="2509454"/>
    <lineage>
        <taxon>Bacteria</taxon>
        <taxon>Pseudomonadati</taxon>
        <taxon>Thermodesulfobacteriota</taxon>
        <taxon>Desulfuromonadia</taxon>
        <taxon>Geobacterales</taxon>
        <taxon>Geobacteraceae</taxon>
        <taxon>Oryzomonas</taxon>
    </lineage>
</organism>
<sequence length="127" mass="14255">MTREEIDSLSNKVIGALIEVHRCLGPGLLESAYEECLCRELELRGIAFERQASLSIAYKGIQIDAAYRIDILVENALILELKSVAKLESIHEAQVLTYLNLKNLWLGLLINFNVSVLKDGIRRMVNG</sequence>
<gene>
    <name evidence="1" type="ORF">ET418_07800</name>
</gene>
<dbReference type="InterPro" id="IPR026350">
    <property type="entry name" value="GxxExxY"/>
</dbReference>
<name>A0A5A9XFW5_9BACT</name>
<dbReference type="EMBL" id="SRSD01000004">
    <property type="protein sequence ID" value="KAA0892102.1"/>
    <property type="molecule type" value="Genomic_DNA"/>
</dbReference>
<dbReference type="NCBIfam" id="TIGR04256">
    <property type="entry name" value="GxxExxY"/>
    <property type="match status" value="1"/>
</dbReference>
<dbReference type="OrthoDB" id="9798792at2"/>
<keyword evidence="2" id="KW-1185">Reference proteome</keyword>
<protein>
    <submittedName>
        <fullName evidence="1">GxxExxY protein</fullName>
    </submittedName>
</protein>
<dbReference type="RefSeq" id="WP_149307040.1">
    <property type="nucleotide sequence ID" value="NZ_SRSD01000004.1"/>
</dbReference>
<evidence type="ECO:0000313" key="2">
    <source>
        <dbReference type="Proteomes" id="UP000324298"/>
    </source>
</evidence>
<dbReference type="AlphaFoldDB" id="A0A5A9XFW5"/>
<dbReference type="Pfam" id="PF13366">
    <property type="entry name" value="PDDEXK_3"/>
    <property type="match status" value="1"/>
</dbReference>
<reference evidence="1 2" key="1">
    <citation type="submission" date="2019-04" db="EMBL/GenBank/DDBJ databases">
        <title>Geobacter ruber sp. nov., ferric-reducing bacteria isolated from paddy soil.</title>
        <authorList>
            <person name="Xu Z."/>
            <person name="Masuda Y."/>
            <person name="Itoh H."/>
            <person name="Senoo K."/>
        </authorList>
    </citation>
    <scope>NUCLEOTIDE SEQUENCE [LARGE SCALE GENOMIC DNA]</scope>
    <source>
        <strain evidence="1 2">Red88</strain>
    </source>
</reference>